<gene>
    <name evidence="3" type="ORF">DAEQUDRAFT_790040</name>
</gene>
<feature type="domain" description="Spermatogenesis-associated protein 20-like TRX" evidence="2">
    <location>
        <begin position="22"/>
        <end position="48"/>
    </location>
</feature>
<accession>A0A165PNG5</accession>
<evidence type="ECO:0000313" key="3">
    <source>
        <dbReference type="EMBL" id="KZT68430.1"/>
    </source>
</evidence>
<feature type="domain" description="Spermatogenesis-associated protein 20-like TRX" evidence="2">
    <location>
        <begin position="89"/>
        <end position="163"/>
    </location>
</feature>
<dbReference type="InterPro" id="IPR024705">
    <property type="entry name" value="Ssp411"/>
</dbReference>
<name>A0A165PNG5_9APHY</name>
<protein>
    <recommendedName>
        <fullName evidence="2">Spermatogenesis-associated protein 20-like TRX domain-containing protein</fullName>
    </recommendedName>
</protein>
<dbReference type="InterPro" id="IPR036249">
    <property type="entry name" value="Thioredoxin-like_sf"/>
</dbReference>
<dbReference type="AlphaFoldDB" id="A0A165PNG5"/>
<dbReference type="EMBL" id="KV429067">
    <property type="protein sequence ID" value="KZT68430.1"/>
    <property type="molecule type" value="Genomic_DNA"/>
</dbReference>
<dbReference type="Proteomes" id="UP000076727">
    <property type="component" value="Unassembled WGS sequence"/>
</dbReference>
<sequence length="190" mass="21753">MSSSVSSTARYKNVREEPKHQNPLVNAKSPYLLQHAEDPVDWFEWARRHSRRREGRTSLYSCPSGIQHVTVSRLSFSASRSAHRGHAGCHVLPHESFEDEVTAKLMNENYINIKVDREERPDVDRLYMSFLQATTREAGRRPSVRLTPEPHPFFSGTYCLPGNFRQVPMKLVEVRTLLSVKLPTPGRAPT</sequence>
<dbReference type="Pfam" id="PF03190">
    <property type="entry name" value="Thioredox_DsbH"/>
    <property type="match status" value="2"/>
</dbReference>
<evidence type="ECO:0000259" key="2">
    <source>
        <dbReference type="Pfam" id="PF03190"/>
    </source>
</evidence>
<evidence type="ECO:0000256" key="1">
    <source>
        <dbReference type="SAM" id="MobiDB-lite"/>
    </source>
</evidence>
<dbReference type="Gene3D" id="3.40.30.10">
    <property type="entry name" value="Glutaredoxin"/>
    <property type="match status" value="1"/>
</dbReference>
<evidence type="ECO:0000313" key="4">
    <source>
        <dbReference type="Proteomes" id="UP000076727"/>
    </source>
</evidence>
<feature type="compositionally biased region" description="Polar residues" evidence="1">
    <location>
        <begin position="1"/>
        <end position="10"/>
    </location>
</feature>
<reference evidence="3 4" key="1">
    <citation type="journal article" date="2016" name="Mol. Biol. Evol.">
        <title>Comparative Genomics of Early-Diverging Mushroom-Forming Fungi Provides Insights into the Origins of Lignocellulose Decay Capabilities.</title>
        <authorList>
            <person name="Nagy L.G."/>
            <person name="Riley R."/>
            <person name="Tritt A."/>
            <person name="Adam C."/>
            <person name="Daum C."/>
            <person name="Floudas D."/>
            <person name="Sun H."/>
            <person name="Yadav J.S."/>
            <person name="Pangilinan J."/>
            <person name="Larsson K.H."/>
            <person name="Matsuura K."/>
            <person name="Barry K."/>
            <person name="Labutti K."/>
            <person name="Kuo R."/>
            <person name="Ohm R.A."/>
            <person name="Bhattacharya S.S."/>
            <person name="Shirouzu T."/>
            <person name="Yoshinaga Y."/>
            <person name="Martin F.M."/>
            <person name="Grigoriev I.V."/>
            <person name="Hibbett D.S."/>
        </authorList>
    </citation>
    <scope>NUCLEOTIDE SEQUENCE [LARGE SCALE GENOMIC DNA]</scope>
    <source>
        <strain evidence="3 4">L-15889</strain>
    </source>
</reference>
<dbReference type="InterPro" id="IPR004879">
    <property type="entry name" value="Ssp411-like_TRX"/>
</dbReference>
<dbReference type="STRING" id="1314783.A0A165PNG5"/>
<dbReference type="PANTHER" id="PTHR42899:SF1">
    <property type="entry name" value="SPERMATOGENESIS-ASSOCIATED PROTEIN 20"/>
    <property type="match status" value="1"/>
</dbReference>
<dbReference type="SUPFAM" id="SSF52833">
    <property type="entry name" value="Thioredoxin-like"/>
    <property type="match status" value="1"/>
</dbReference>
<dbReference type="OrthoDB" id="1923667at2759"/>
<organism evidence="3 4">
    <name type="scientific">Daedalea quercina L-15889</name>
    <dbReference type="NCBI Taxonomy" id="1314783"/>
    <lineage>
        <taxon>Eukaryota</taxon>
        <taxon>Fungi</taxon>
        <taxon>Dikarya</taxon>
        <taxon>Basidiomycota</taxon>
        <taxon>Agaricomycotina</taxon>
        <taxon>Agaricomycetes</taxon>
        <taxon>Polyporales</taxon>
        <taxon>Fomitopsis</taxon>
    </lineage>
</organism>
<dbReference type="PANTHER" id="PTHR42899">
    <property type="entry name" value="SPERMATOGENESIS-ASSOCIATED PROTEIN 20"/>
    <property type="match status" value="1"/>
</dbReference>
<feature type="region of interest" description="Disordered" evidence="1">
    <location>
        <begin position="1"/>
        <end position="27"/>
    </location>
</feature>
<proteinExistence type="predicted"/>
<keyword evidence="4" id="KW-1185">Reference proteome</keyword>